<evidence type="ECO:0000313" key="10">
    <source>
        <dbReference type="Proteomes" id="UP000735302"/>
    </source>
</evidence>
<keyword evidence="6 7" id="KW-0472">Membrane</keyword>
<evidence type="ECO:0000256" key="6">
    <source>
        <dbReference type="ARBA" id="ARBA00023136"/>
    </source>
</evidence>
<dbReference type="GO" id="GO:0016020">
    <property type="term" value="C:membrane"/>
    <property type="evidence" value="ECO:0007669"/>
    <property type="project" value="UniProtKB-SubCell"/>
</dbReference>
<evidence type="ECO:0000256" key="4">
    <source>
        <dbReference type="ARBA" id="ARBA00022692"/>
    </source>
</evidence>
<evidence type="ECO:0000256" key="2">
    <source>
        <dbReference type="ARBA" id="ARBA00009012"/>
    </source>
</evidence>
<feature type="transmembrane region" description="Helical" evidence="7">
    <location>
        <begin position="66"/>
        <end position="90"/>
    </location>
</feature>
<evidence type="ECO:0000256" key="7">
    <source>
        <dbReference type="SAM" id="Phobius"/>
    </source>
</evidence>
<comment type="caution">
    <text evidence="9">The sequence shown here is derived from an EMBL/GenBank/DDBJ whole genome shotgun (WGS) entry which is preliminary data.</text>
</comment>
<evidence type="ECO:0000313" key="9">
    <source>
        <dbReference type="EMBL" id="GFO10124.1"/>
    </source>
</evidence>
<evidence type="ECO:0000256" key="1">
    <source>
        <dbReference type="ARBA" id="ARBA00004141"/>
    </source>
</evidence>
<evidence type="ECO:0000256" key="5">
    <source>
        <dbReference type="ARBA" id="ARBA00022989"/>
    </source>
</evidence>
<feature type="transmembrane region" description="Helical" evidence="7">
    <location>
        <begin position="201"/>
        <end position="224"/>
    </location>
</feature>
<dbReference type="Pfam" id="PF01940">
    <property type="entry name" value="DUF92"/>
    <property type="match status" value="1"/>
</dbReference>
<keyword evidence="8" id="KW-0732">Signal</keyword>
<gene>
    <name evidence="9" type="ORF">PoB_003662900</name>
</gene>
<dbReference type="PANTHER" id="PTHR13353">
    <property type="entry name" value="TRANSMEMBRANE PROTEIN 19"/>
    <property type="match status" value="1"/>
</dbReference>
<keyword evidence="5 7" id="KW-1133">Transmembrane helix</keyword>
<feature type="transmembrane region" description="Helical" evidence="7">
    <location>
        <begin position="35"/>
        <end position="54"/>
    </location>
</feature>
<dbReference type="AlphaFoldDB" id="A0AAV4AVI6"/>
<accession>A0AAV4AVI6</accession>
<dbReference type="EMBL" id="BLXT01004146">
    <property type="protein sequence ID" value="GFO10124.1"/>
    <property type="molecule type" value="Genomic_DNA"/>
</dbReference>
<comment type="subcellular location">
    <subcellularLocation>
        <location evidence="1">Membrane</location>
        <topology evidence="1">Multi-pass membrane protein</topology>
    </subcellularLocation>
</comment>
<reference evidence="9 10" key="1">
    <citation type="journal article" date="2021" name="Elife">
        <title>Chloroplast acquisition without the gene transfer in kleptoplastic sea slugs, Plakobranchus ocellatus.</title>
        <authorList>
            <person name="Maeda T."/>
            <person name="Takahashi S."/>
            <person name="Yoshida T."/>
            <person name="Shimamura S."/>
            <person name="Takaki Y."/>
            <person name="Nagai Y."/>
            <person name="Toyoda A."/>
            <person name="Suzuki Y."/>
            <person name="Arimoto A."/>
            <person name="Ishii H."/>
            <person name="Satoh N."/>
            <person name="Nishiyama T."/>
            <person name="Hasebe M."/>
            <person name="Maruyama T."/>
            <person name="Minagawa J."/>
            <person name="Obokata J."/>
            <person name="Shigenobu S."/>
        </authorList>
    </citation>
    <scope>NUCLEOTIDE SEQUENCE [LARGE SCALE GENOMIC DNA]</scope>
</reference>
<feature type="transmembrane region" description="Helical" evidence="7">
    <location>
        <begin position="244"/>
        <end position="266"/>
    </location>
</feature>
<dbReference type="PROSITE" id="PS00457">
    <property type="entry name" value="NA_SOLUT_SYMP_2"/>
    <property type="match status" value="1"/>
</dbReference>
<dbReference type="InterPro" id="IPR002794">
    <property type="entry name" value="DUF92_TMEM19"/>
</dbReference>
<proteinExistence type="inferred from homology"/>
<dbReference type="Proteomes" id="UP000735302">
    <property type="component" value="Unassembled WGS sequence"/>
</dbReference>
<evidence type="ECO:0000256" key="8">
    <source>
        <dbReference type="SAM" id="SignalP"/>
    </source>
</evidence>
<feature type="chain" id="PRO_5043887226" description="Transmembrane protein 19" evidence="8">
    <location>
        <begin position="20"/>
        <end position="324"/>
    </location>
</feature>
<name>A0AAV4AVI6_9GAST</name>
<dbReference type="InterPro" id="IPR018212">
    <property type="entry name" value="Na/solute_symporter_CS"/>
</dbReference>
<dbReference type="PANTHER" id="PTHR13353:SF5">
    <property type="entry name" value="TRANSMEMBRANE PROTEIN 19"/>
    <property type="match status" value="1"/>
</dbReference>
<feature type="signal peptide" evidence="8">
    <location>
        <begin position="1"/>
        <end position="19"/>
    </location>
</feature>
<comment type="similarity">
    <text evidence="2">Belongs to the TMEM19 family.</text>
</comment>
<feature type="transmembrane region" description="Helical" evidence="7">
    <location>
        <begin position="154"/>
        <end position="180"/>
    </location>
</feature>
<keyword evidence="4 7" id="KW-0812">Transmembrane</keyword>
<keyword evidence="10" id="KW-1185">Reference proteome</keyword>
<organism evidence="9 10">
    <name type="scientific">Plakobranchus ocellatus</name>
    <dbReference type="NCBI Taxonomy" id="259542"/>
    <lineage>
        <taxon>Eukaryota</taxon>
        <taxon>Metazoa</taxon>
        <taxon>Spiralia</taxon>
        <taxon>Lophotrochozoa</taxon>
        <taxon>Mollusca</taxon>
        <taxon>Gastropoda</taxon>
        <taxon>Heterobranchia</taxon>
        <taxon>Euthyneura</taxon>
        <taxon>Panpulmonata</taxon>
        <taxon>Sacoglossa</taxon>
        <taxon>Placobranchoidea</taxon>
        <taxon>Plakobranchidae</taxon>
        <taxon>Plakobranchus</taxon>
    </lineage>
</organism>
<evidence type="ECO:0000256" key="3">
    <source>
        <dbReference type="ARBA" id="ARBA00014258"/>
    </source>
</evidence>
<protein>
    <recommendedName>
        <fullName evidence="3">Transmembrane protein 19</fullName>
    </recommendedName>
</protein>
<sequence>MILALFLACLLPLATLLWASSFFYSSFSADFVSPPAWHWGFSFLAPVAVAVHGLRRKRIDQSGAAMGLIVGFLLTISCLRFFASLLAFFISASKATVYRSDLKKKIEADFKEGGQRNWVQVVSNAGPASVFAIFYMWEVGSVDLPVNFGKLYSASWYAIAVMSALACASGDTFASSIGLVSGNKNPIHILKLTRVPRGTNGGVSLIGTLSSLFGGLVVGVAFYIVELLVLQSGDLLGAPAQWPVILYGGLAGFLGSLVDSLLGGALQFSGKHPKLDYVVERPGPGVQHISGVDILDNHSVNLLASLLTGLAVPYVAAQTWISFS</sequence>